<sequence>MSTQFRKRFDGPRLSAEEAARQGRAARLAWERMREKGEAVAFLNAHDAGLGGRPIDLAIASDAGLRAVEEAIAARGG</sequence>
<comment type="caution">
    <text evidence="1">The sequence shown here is derived from an EMBL/GenBank/DDBJ whole genome shotgun (WGS) entry which is preliminary data.</text>
</comment>
<protein>
    <submittedName>
        <fullName evidence="1">DUF2384 domain-containing protein</fullName>
    </submittedName>
</protein>
<organism evidence="1">
    <name type="scientific">Sphingomonas psychrotolerans</name>
    <dbReference type="NCBI Taxonomy" id="1327635"/>
    <lineage>
        <taxon>Bacteria</taxon>
        <taxon>Pseudomonadati</taxon>
        <taxon>Pseudomonadota</taxon>
        <taxon>Alphaproteobacteria</taxon>
        <taxon>Sphingomonadales</taxon>
        <taxon>Sphingomonadaceae</taxon>
        <taxon>Sphingomonas</taxon>
    </lineage>
</organism>
<reference evidence="1" key="1">
    <citation type="submission" date="2022-04" db="EMBL/GenBank/DDBJ databases">
        <title>Tomato heritable bacteria conferring resistance against bacterial wilt.</title>
        <authorList>
            <person name="Yin J."/>
        </authorList>
    </citation>
    <scope>NUCLEOTIDE SEQUENCE</scope>
    <source>
        <strain evidence="1">Cra20</strain>
    </source>
</reference>
<name>A0ABU3N4M7_9SPHN</name>
<dbReference type="EMBL" id="JALMLT010000003">
    <property type="protein sequence ID" value="MDT8759427.1"/>
    <property type="molecule type" value="Genomic_DNA"/>
</dbReference>
<accession>A0ABU3N4M7</accession>
<proteinExistence type="predicted"/>
<evidence type="ECO:0000313" key="1">
    <source>
        <dbReference type="EMBL" id="MDT8759427.1"/>
    </source>
</evidence>
<gene>
    <name evidence="1" type="ORF">MZO42_12040</name>
</gene>